<organism evidence="2 3">
    <name type="scientific">Demequina litorisediminis</name>
    <dbReference type="NCBI Taxonomy" id="1849022"/>
    <lineage>
        <taxon>Bacteria</taxon>
        <taxon>Bacillati</taxon>
        <taxon>Actinomycetota</taxon>
        <taxon>Actinomycetes</taxon>
        <taxon>Micrococcales</taxon>
        <taxon>Demequinaceae</taxon>
        <taxon>Demequina</taxon>
    </lineage>
</organism>
<gene>
    <name evidence="2" type="ORF">GCM10025876_09820</name>
</gene>
<evidence type="ECO:0000256" key="1">
    <source>
        <dbReference type="SAM" id="MobiDB-lite"/>
    </source>
</evidence>
<comment type="caution">
    <text evidence="2">The sequence shown here is derived from an EMBL/GenBank/DDBJ whole genome shotgun (WGS) entry which is preliminary data.</text>
</comment>
<keyword evidence="3" id="KW-1185">Reference proteome</keyword>
<protein>
    <recommendedName>
        <fullName evidence="4">EF-hand domain-containing protein</fullName>
    </recommendedName>
</protein>
<evidence type="ECO:0000313" key="2">
    <source>
        <dbReference type="EMBL" id="GMA34778.1"/>
    </source>
</evidence>
<name>A0ABQ6IA88_9MICO</name>
<proteinExistence type="predicted"/>
<feature type="region of interest" description="Disordered" evidence="1">
    <location>
        <begin position="79"/>
        <end position="102"/>
    </location>
</feature>
<accession>A0ABQ6IA88</accession>
<dbReference type="RefSeq" id="WP_284327603.1">
    <property type="nucleotide sequence ID" value="NZ_BSUN01000001.1"/>
</dbReference>
<dbReference type="Proteomes" id="UP001157125">
    <property type="component" value="Unassembled WGS sequence"/>
</dbReference>
<reference evidence="3" key="1">
    <citation type="journal article" date="2019" name="Int. J. Syst. Evol. Microbiol.">
        <title>The Global Catalogue of Microorganisms (GCM) 10K type strain sequencing project: providing services to taxonomists for standard genome sequencing and annotation.</title>
        <authorList>
            <consortium name="The Broad Institute Genomics Platform"/>
            <consortium name="The Broad Institute Genome Sequencing Center for Infectious Disease"/>
            <person name="Wu L."/>
            <person name="Ma J."/>
        </authorList>
    </citation>
    <scope>NUCLEOTIDE SEQUENCE [LARGE SCALE GENOMIC DNA]</scope>
    <source>
        <strain evidence="3">NBRC 112299</strain>
    </source>
</reference>
<sequence length="102" mass="11043">MVVTNPGEGPELSYSAEGGVTLLEEEIDGATYAFKDMNGNGELDTWEDWREDSEVRAADLASQMSIEQVAGLMLFTRTSAPPLTASPTPRRSTSRTRTCAPC</sequence>
<evidence type="ECO:0008006" key="4">
    <source>
        <dbReference type="Google" id="ProtNLM"/>
    </source>
</evidence>
<evidence type="ECO:0000313" key="3">
    <source>
        <dbReference type="Proteomes" id="UP001157125"/>
    </source>
</evidence>
<dbReference type="EMBL" id="BSUN01000001">
    <property type="protein sequence ID" value="GMA34778.1"/>
    <property type="molecule type" value="Genomic_DNA"/>
</dbReference>